<dbReference type="AlphaFoldDB" id="A0A8B6FGQ9"/>
<comment type="caution">
    <text evidence="1">The sequence shown here is derived from an EMBL/GenBank/DDBJ whole genome shotgun (WGS) entry which is preliminary data.</text>
</comment>
<organism evidence="1 2">
    <name type="scientific">Mytilus galloprovincialis</name>
    <name type="common">Mediterranean mussel</name>
    <dbReference type="NCBI Taxonomy" id="29158"/>
    <lineage>
        <taxon>Eukaryota</taxon>
        <taxon>Metazoa</taxon>
        <taxon>Spiralia</taxon>
        <taxon>Lophotrochozoa</taxon>
        <taxon>Mollusca</taxon>
        <taxon>Bivalvia</taxon>
        <taxon>Autobranchia</taxon>
        <taxon>Pteriomorphia</taxon>
        <taxon>Mytilida</taxon>
        <taxon>Mytiloidea</taxon>
        <taxon>Mytilidae</taxon>
        <taxon>Mytilinae</taxon>
        <taxon>Mytilus</taxon>
    </lineage>
</organism>
<dbReference type="OrthoDB" id="6629108at2759"/>
<gene>
    <name evidence="1" type="ORF">MGAL_10B086532</name>
</gene>
<dbReference type="EMBL" id="UYJE01006705">
    <property type="protein sequence ID" value="VDI48249.1"/>
    <property type="molecule type" value="Genomic_DNA"/>
</dbReference>
<sequence length="176" mass="20433">MDEFANYRLCTNGAGQYVNNLMTSNGHVPSLEKKVSDKDTNSSRQSNTRNRFIIKNYLFDERELTEDELTKHRFKGLLRDGLGLANVDIKSVHRKKKQGVYTGIVVVETSNMENKKEVMKNKSKLKSIRQFEKVYIENDMPLETRNFQNAMRTVLKEMGKDKDYKFAGSRLLAKRT</sequence>
<protein>
    <submittedName>
        <fullName evidence="1">Uncharacterized protein</fullName>
    </submittedName>
</protein>
<evidence type="ECO:0000313" key="1">
    <source>
        <dbReference type="EMBL" id="VDI48249.1"/>
    </source>
</evidence>
<evidence type="ECO:0000313" key="2">
    <source>
        <dbReference type="Proteomes" id="UP000596742"/>
    </source>
</evidence>
<name>A0A8B6FGQ9_MYTGA</name>
<keyword evidence="2" id="KW-1185">Reference proteome</keyword>
<accession>A0A8B6FGQ9</accession>
<dbReference type="Proteomes" id="UP000596742">
    <property type="component" value="Unassembled WGS sequence"/>
</dbReference>
<reference evidence="1" key="1">
    <citation type="submission" date="2018-11" db="EMBL/GenBank/DDBJ databases">
        <authorList>
            <person name="Alioto T."/>
            <person name="Alioto T."/>
        </authorList>
    </citation>
    <scope>NUCLEOTIDE SEQUENCE</scope>
</reference>
<proteinExistence type="predicted"/>